<proteinExistence type="predicted"/>
<dbReference type="EMBL" id="FNPG01000016">
    <property type="protein sequence ID" value="SDY38651.1"/>
    <property type="molecule type" value="Genomic_DNA"/>
</dbReference>
<gene>
    <name evidence="3" type="ORF">SAMN02910414_01436</name>
</gene>
<dbReference type="STRING" id="1122142.SAMN02910414_01436"/>
<evidence type="ECO:0000256" key="2">
    <source>
        <dbReference type="SAM" id="Phobius"/>
    </source>
</evidence>
<accession>A0A1H3JFF6</accession>
<dbReference type="AlphaFoldDB" id="A0A1H3JFF6"/>
<evidence type="ECO:0000313" key="3">
    <source>
        <dbReference type="EMBL" id="SDY38651.1"/>
    </source>
</evidence>
<keyword evidence="2" id="KW-0812">Transmembrane</keyword>
<reference evidence="3 4" key="1">
    <citation type="submission" date="2016-10" db="EMBL/GenBank/DDBJ databases">
        <authorList>
            <person name="de Groot N.N."/>
        </authorList>
    </citation>
    <scope>NUCLEOTIDE SEQUENCE [LARGE SCALE GENOMIC DNA]</scope>
    <source>
        <strain evidence="3 4">DSM 14045</strain>
    </source>
</reference>
<dbReference type="RefSeq" id="WP_029067495.1">
    <property type="nucleotide sequence ID" value="NZ_FNPG01000016.1"/>
</dbReference>
<evidence type="ECO:0000256" key="1">
    <source>
        <dbReference type="SAM" id="MobiDB-lite"/>
    </source>
</evidence>
<sequence>MEETDVNSKSGLDLEVTNPNSHNVKEYSSLTDMNNLPLFSEQFEKTKRQKNNGDRKAIKELNQKVFCAKMHGNKEDVKVGQLFLSENQLYSKQEESNTSIKTSYFIPISGICIIVFLYLMIVYCQKRRRKLKEKLYKMGQEKWNEK</sequence>
<protein>
    <submittedName>
        <fullName evidence="3">Type VII secretion protein EssA</fullName>
    </submittedName>
</protein>
<dbReference type="Proteomes" id="UP000183918">
    <property type="component" value="Unassembled WGS sequence"/>
</dbReference>
<keyword evidence="2" id="KW-0472">Membrane</keyword>
<feature type="transmembrane region" description="Helical" evidence="2">
    <location>
        <begin position="104"/>
        <end position="124"/>
    </location>
</feature>
<feature type="region of interest" description="Disordered" evidence="1">
    <location>
        <begin position="1"/>
        <end position="27"/>
    </location>
</feature>
<dbReference type="OrthoDB" id="9852965at2"/>
<name>A0A1H3JFF6_9FIRM</name>
<organism evidence="3 4">
    <name type="scientific">Lachnobacterium bovis DSM 14045</name>
    <dbReference type="NCBI Taxonomy" id="1122142"/>
    <lineage>
        <taxon>Bacteria</taxon>
        <taxon>Bacillati</taxon>
        <taxon>Bacillota</taxon>
        <taxon>Clostridia</taxon>
        <taxon>Lachnospirales</taxon>
        <taxon>Lachnospiraceae</taxon>
        <taxon>Lachnobacterium</taxon>
    </lineage>
</organism>
<evidence type="ECO:0000313" key="4">
    <source>
        <dbReference type="Proteomes" id="UP000183918"/>
    </source>
</evidence>
<dbReference type="InterPro" id="IPR018920">
    <property type="entry name" value="EssA/YueC"/>
</dbReference>
<feature type="compositionally biased region" description="Polar residues" evidence="1">
    <location>
        <begin position="17"/>
        <end position="27"/>
    </location>
</feature>
<keyword evidence="2" id="KW-1133">Transmembrane helix</keyword>
<dbReference type="NCBIfam" id="TIGR03927">
    <property type="entry name" value="T7SS_EssA_Firm"/>
    <property type="match status" value="1"/>
</dbReference>
<keyword evidence="4" id="KW-1185">Reference proteome</keyword>